<dbReference type="EC" id="4.2.99.20" evidence="3"/>
<evidence type="ECO:0000313" key="5">
    <source>
        <dbReference type="EMBL" id="MBD2295719.1"/>
    </source>
</evidence>
<keyword evidence="1" id="KW-0474">Menaquinone biosynthesis</keyword>
<dbReference type="SUPFAM" id="SSF53474">
    <property type="entry name" value="alpha/beta-Hydrolases"/>
    <property type="match status" value="1"/>
</dbReference>
<evidence type="ECO:0000256" key="3">
    <source>
        <dbReference type="HAMAP-Rule" id="MF_01660"/>
    </source>
</evidence>
<gene>
    <name evidence="3 5" type="primary">menH</name>
    <name evidence="5" type="ORF">H6G06_20130</name>
</gene>
<dbReference type="GO" id="GO:0042372">
    <property type="term" value="P:phylloquinone biosynthetic process"/>
    <property type="evidence" value="ECO:0007669"/>
    <property type="project" value="UniProtKB-UniRule"/>
</dbReference>
<accession>A0A926WJF9</accession>
<evidence type="ECO:0000256" key="1">
    <source>
        <dbReference type="ARBA" id="ARBA00022428"/>
    </source>
</evidence>
<protein>
    <recommendedName>
        <fullName evidence="3">Putative 2-succinyl-6-hydroxy-2,4-cyclohexadiene-1-carboxylate synthase</fullName>
        <shortName evidence="3">SHCHC synthase</shortName>
        <ecNumber evidence="3">4.2.99.20</ecNumber>
    </recommendedName>
</protein>
<dbReference type="PANTHER" id="PTHR42916:SF1">
    <property type="entry name" value="PROTEIN PHYLLO, CHLOROPLASTIC"/>
    <property type="match status" value="1"/>
</dbReference>
<comment type="pathway">
    <text evidence="3">Quinol/quinone metabolism; 1,4-dihydroxy-2-naphthoate biosynthesis; 1,4-dihydroxy-2-naphthoate from chorismate: step 3/7.</text>
</comment>
<dbReference type="GO" id="GO:0009234">
    <property type="term" value="P:menaquinone biosynthetic process"/>
    <property type="evidence" value="ECO:0007669"/>
    <property type="project" value="UniProtKB-UniRule"/>
</dbReference>
<comment type="caution">
    <text evidence="5">The sequence shown here is derived from an EMBL/GenBank/DDBJ whole genome shotgun (WGS) entry which is preliminary data.</text>
</comment>
<comment type="subunit">
    <text evidence="3">Monomer.</text>
</comment>
<dbReference type="EMBL" id="JACJQU010000015">
    <property type="protein sequence ID" value="MBD2295719.1"/>
    <property type="molecule type" value="Genomic_DNA"/>
</dbReference>
<dbReference type="PRINTS" id="PR00111">
    <property type="entry name" value="ABHYDROLASE"/>
</dbReference>
<keyword evidence="2 3" id="KW-0456">Lyase</keyword>
<proteinExistence type="inferred from homology"/>
<dbReference type="PANTHER" id="PTHR42916">
    <property type="entry name" value="2-SUCCINYL-5-ENOLPYRUVYL-6-HYDROXY-3-CYCLOHEXENE-1-CARBOXYLATE SYNTHASE"/>
    <property type="match status" value="1"/>
</dbReference>
<feature type="domain" description="AB hydrolase-1" evidence="4">
    <location>
        <begin position="26"/>
        <end position="263"/>
    </location>
</feature>
<evidence type="ECO:0000259" key="4">
    <source>
        <dbReference type="Pfam" id="PF00561"/>
    </source>
</evidence>
<evidence type="ECO:0000313" key="6">
    <source>
        <dbReference type="Proteomes" id="UP000662185"/>
    </source>
</evidence>
<dbReference type="Proteomes" id="UP000662185">
    <property type="component" value="Unassembled WGS sequence"/>
</dbReference>
<dbReference type="HAMAP" id="MF_01660">
    <property type="entry name" value="MenH"/>
    <property type="match status" value="1"/>
</dbReference>
<comment type="pathway">
    <text evidence="3">Cofactor biosynthesis; phylloquinone biosynthesis.</text>
</comment>
<keyword evidence="6" id="KW-1185">Reference proteome</keyword>
<dbReference type="InterPro" id="IPR000073">
    <property type="entry name" value="AB_hydrolase_1"/>
</dbReference>
<dbReference type="InterPro" id="IPR022485">
    <property type="entry name" value="SHCHC_synthase_MenH"/>
</dbReference>
<dbReference type="RefSeq" id="WP_190563358.1">
    <property type="nucleotide sequence ID" value="NZ_JACJQU010000015.1"/>
</dbReference>
<dbReference type="InterPro" id="IPR029058">
    <property type="entry name" value="AB_hydrolase_fold"/>
</dbReference>
<comment type="function">
    <text evidence="3">Catalyzes a proton abstraction reaction that results in 2,5-elimination of pyruvate from 2-succinyl-5-enolpyruvyl-6-hydroxy-3-cyclohexene-1-carboxylate (SEPHCHC) and the formation of 2-succinyl-6-hydroxy-2,4-cyclohexadiene-1-carboxylate (SHCHC).</text>
</comment>
<dbReference type="Gene3D" id="3.40.50.1820">
    <property type="entry name" value="alpha/beta hydrolase"/>
    <property type="match status" value="1"/>
</dbReference>
<dbReference type="NCBIfam" id="TIGR03695">
    <property type="entry name" value="menH_SHCHC"/>
    <property type="match status" value="1"/>
</dbReference>
<dbReference type="Pfam" id="PF00561">
    <property type="entry name" value="Abhydrolase_1"/>
    <property type="match status" value="1"/>
</dbReference>
<reference evidence="6" key="1">
    <citation type="journal article" date="2020" name="ISME J.">
        <title>Comparative genomics reveals insights into cyanobacterial evolution and habitat adaptation.</title>
        <authorList>
            <person name="Chen M.Y."/>
            <person name="Teng W.K."/>
            <person name="Zhao L."/>
            <person name="Hu C.X."/>
            <person name="Zhou Y.K."/>
            <person name="Han B.P."/>
            <person name="Song L.R."/>
            <person name="Shu W.S."/>
        </authorList>
    </citation>
    <scope>NUCLEOTIDE SEQUENCE [LARGE SCALE GENOMIC DNA]</scope>
    <source>
        <strain evidence="6">FACHB-251</strain>
    </source>
</reference>
<evidence type="ECO:0000256" key="2">
    <source>
        <dbReference type="ARBA" id="ARBA00023239"/>
    </source>
</evidence>
<dbReference type="GO" id="GO:0070205">
    <property type="term" value="F:2-succinyl-6-hydroxy-2,4-cyclohexadiene-1-carboxylate synthase activity"/>
    <property type="evidence" value="ECO:0007669"/>
    <property type="project" value="UniProtKB-UniRule"/>
</dbReference>
<sequence length="276" mass="32054">MISEEIAPLDKNYKFNYFLIRHLDRPVILFLHGFIGNIHEFDEVIKLLGKDFSYLTLDLPGHGKTTVLGGNEYYKMEPTAKAIINLLDVLKIEKCFLVGYSMGGRLTLYLTLHFPERFIKVVLESASPGLLTDTERLARIKSDDKIAQKLTRIIDKHEFNIFLENWYNQPIFANFKNHPAFQHILESRLKNNPLELTKSLRFMGTGYQPSLWEKLAENQIPLLLLVGEYDEKFININTAMSYRSELAKLQIIKQAGHNTHLENTLAFVRKIRKFLI</sequence>
<comment type="catalytic activity">
    <reaction evidence="3">
        <text>5-enolpyruvoyl-6-hydroxy-2-succinyl-cyclohex-3-ene-1-carboxylate = (1R,6R)-6-hydroxy-2-succinyl-cyclohexa-2,4-diene-1-carboxylate + pyruvate</text>
        <dbReference type="Rhea" id="RHEA:25597"/>
        <dbReference type="ChEBI" id="CHEBI:15361"/>
        <dbReference type="ChEBI" id="CHEBI:58689"/>
        <dbReference type="ChEBI" id="CHEBI:58818"/>
        <dbReference type="EC" id="4.2.99.20"/>
    </reaction>
</comment>
<dbReference type="AlphaFoldDB" id="A0A926WJF9"/>
<organism evidence="5 6">
    <name type="scientific">Anabaena sphaerica FACHB-251</name>
    <dbReference type="NCBI Taxonomy" id="2692883"/>
    <lineage>
        <taxon>Bacteria</taxon>
        <taxon>Bacillati</taxon>
        <taxon>Cyanobacteriota</taxon>
        <taxon>Cyanophyceae</taxon>
        <taxon>Nostocales</taxon>
        <taxon>Nostocaceae</taxon>
        <taxon>Anabaena</taxon>
    </lineage>
</organism>
<name>A0A926WJF9_9NOST</name>
<comment type="similarity">
    <text evidence="3">Belongs to the AB hydrolase superfamily. MenH family.</text>
</comment>